<evidence type="ECO:0000313" key="2">
    <source>
        <dbReference type="EMBL" id="KAK7467878.1"/>
    </source>
</evidence>
<feature type="compositionally biased region" description="Polar residues" evidence="1">
    <location>
        <begin position="14"/>
        <end position="27"/>
    </location>
</feature>
<dbReference type="Proteomes" id="UP001519460">
    <property type="component" value="Unassembled WGS sequence"/>
</dbReference>
<organism evidence="2 3">
    <name type="scientific">Batillaria attramentaria</name>
    <dbReference type="NCBI Taxonomy" id="370345"/>
    <lineage>
        <taxon>Eukaryota</taxon>
        <taxon>Metazoa</taxon>
        <taxon>Spiralia</taxon>
        <taxon>Lophotrochozoa</taxon>
        <taxon>Mollusca</taxon>
        <taxon>Gastropoda</taxon>
        <taxon>Caenogastropoda</taxon>
        <taxon>Sorbeoconcha</taxon>
        <taxon>Cerithioidea</taxon>
        <taxon>Batillariidae</taxon>
        <taxon>Batillaria</taxon>
    </lineage>
</organism>
<feature type="compositionally biased region" description="Basic and acidic residues" evidence="1">
    <location>
        <begin position="1"/>
        <end position="13"/>
    </location>
</feature>
<proteinExistence type="predicted"/>
<accession>A0ABD0JAN7</accession>
<sequence length="120" mass="13468">MPTCRQHKEDKSRNINAASRPFATTLSEPLAPHKTSAGIPTSIRSAVSAGEPERRRSPKRLTGCDRQSHTLKIRRKGELVQKHEKQSPNFPMRFHTTEHHESRLYSLAGAILSKFVSLAS</sequence>
<gene>
    <name evidence="2" type="ORF">BaRGS_00036883</name>
</gene>
<evidence type="ECO:0000256" key="1">
    <source>
        <dbReference type="SAM" id="MobiDB-lite"/>
    </source>
</evidence>
<dbReference type="EMBL" id="JACVVK020000534">
    <property type="protein sequence ID" value="KAK7467878.1"/>
    <property type="molecule type" value="Genomic_DNA"/>
</dbReference>
<evidence type="ECO:0000313" key="3">
    <source>
        <dbReference type="Proteomes" id="UP001519460"/>
    </source>
</evidence>
<protein>
    <submittedName>
        <fullName evidence="2">Uncharacterized protein</fullName>
    </submittedName>
</protein>
<feature type="region of interest" description="Disordered" evidence="1">
    <location>
        <begin position="1"/>
        <end position="67"/>
    </location>
</feature>
<reference evidence="2 3" key="1">
    <citation type="journal article" date="2023" name="Sci. Data">
        <title>Genome assembly of the Korean intertidal mud-creeper Batillaria attramentaria.</title>
        <authorList>
            <person name="Patra A.K."/>
            <person name="Ho P.T."/>
            <person name="Jun S."/>
            <person name="Lee S.J."/>
            <person name="Kim Y."/>
            <person name="Won Y.J."/>
        </authorList>
    </citation>
    <scope>NUCLEOTIDE SEQUENCE [LARGE SCALE GENOMIC DNA]</scope>
    <source>
        <strain evidence="2">Wonlab-2016</strain>
    </source>
</reference>
<comment type="caution">
    <text evidence="2">The sequence shown here is derived from an EMBL/GenBank/DDBJ whole genome shotgun (WGS) entry which is preliminary data.</text>
</comment>
<keyword evidence="3" id="KW-1185">Reference proteome</keyword>
<dbReference type="AlphaFoldDB" id="A0ABD0JAN7"/>
<name>A0ABD0JAN7_9CAEN</name>